<accession>A0A0E0S141</accession>
<proteinExistence type="predicted"/>
<reference evidence="1 3" key="3">
    <citation type="journal article" date="2015" name="BMC Genomics">
        <title>The completed genome sequence of the pathogenic ascomycete fungus Fusarium graminearum.</title>
        <authorList>
            <person name="King R."/>
            <person name="Urban M."/>
            <person name="Hammond-Kosack M.C."/>
            <person name="Hassani-Pak K."/>
            <person name="Hammond-Kosack K.E."/>
        </authorList>
    </citation>
    <scope>NUCLEOTIDE SEQUENCE [LARGE SCALE GENOMIC DNA]</scope>
    <source>
        <strain evidence="3">ATCC MYA-4620 / CBS 123657 / FGSC 9075 / NRRL 31084 / PH-1</strain>
        <strain evidence="1">PH-1</strain>
    </source>
</reference>
<dbReference type="InParanoid" id="A0A098DGY7"/>
<protein>
    <submittedName>
        <fullName evidence="1">Chromosome 2, complete genome</fullName>
    </submittedName>
</protein>
<reference evidence="2 3" key="2">
    <citation type="journal article" date="2010" name="Nature">
        <title>Comparative genomics reveals mobile pathogenicity chromosomes in Fusarium.</title>
        <authorList>
            <person name="Ma L.J."/>
            <person name="van der Does H.C."/>
            <person name="Borkovich K.A."/>
            <person name="Coleman J.J."/>
            <person name="Daboussi M.J."/>
            <person name="Di Pietro A."/>
            <person name="Dufresne M."/>
            <person name="Freitag M."/>
            <person name="Grabherr M."/>
            <person name="Henrissat B."/>
            <person name="Houterman P.M."/>
            <person name="Kang S."/>
            <person name="Shim W.B."/>
            <person name="Woloshuk C."/>
            <person name="Xie X."/>
            <person name="Xu J.R."/>
            <person name="Antoniw J."/>
            <person name="Baker S.E."/>
            <person name="Bluhm B.H."/>
            <person name="Breakspear A."/>
            <person name="Brown D.W."/>
            <person name="Butchko R.A."/>
            <person name="Chapman S."/>
            <person name="Coulson R."/>
            <person name="Coutinho P.M."/>
            <person name="Danchin E.G."/>
            <person name="Diener A."/>
            <person name="Gale L.R."/>
            <person name="Gardiner D.M."/>
            <person name="Goff S."/>
            <person name="Hammond-Kosack K.E."/>
            <person name="Hilburn K."/>
            <person name="Hua-Van A."/>
            <person name="Jonkers W."/>
            <person name="Kazan K."/>
            <person name="Kodira C.D."/>
            <person name="Koehrsen M."/>
            <person name="Kumar L."/>
            <person name="Lee Y.H."/>
            <person name="Li L."/>
            <person name="Manners J.M."/>
            <person name="Miranda-Saavedra D."/>
            <person name="Mukherjee M."/>
            <person name="Park G."/>
            <person name="Park J."/>
            <person name="Park S.Y."/>
            <person name="Proctor R.H."/>
            <person name="Regev A."/>
            <person name="Ruiz-Roldan M.C."/>
            <person name="Sain D."/>
            <person name="Sakthikumar S."/>
            <person name="Sykes S."/>
            <person name="Schwartz D.C."/>
            <person name="Turgeon B.G."/>
            <person name="Wapinski I."/>
            <person name="Yoder O."/>
            <person name="Young S."/>
            <person name="Zeng Q."/>
            <person name="Zhou S."/>
            <person name="Galagan J."/>
            <person name="Cuomo C.A."/>
            <person name="Kistler H.C."/>
            <person name="Rep M."/>
        </authorList>
    </citation>
    <scope>GENOME REANNOTATION</scope>
    <source>
        <strain evidence="3">ATCC MYA-4620 / CBS 123657 / FGSC 9075 / NRRL 31084 / PH-1</strain>
        <strain evidence="2">PH-1 / ATCC MYA-4620 / FGSC 9075 / NRRL 31084</strain>
    </source>
</reference>
<dbReference type="Proteomes" id="UP000070720">
    <property type="component" value="Chromosome 2"/>
</dbReference>
<evidence type="ECO:0000313" key="2">
    <source>
        <dbReference type="EnsemblFungi" id="CEF77216"/>
    </source>
</evidence>
<evidence type="ECO:0000313" key="3">
    <source>
        <dbReference type="Proteomes" id="UP000070720"/>
    </source>
</evidence>
<keyword evidence="3" id="KW-1185">Reference proteome</keyword>
<organism evidence="1 3">
    <name type="scientific">Gibberella zeae (strain ATCC MYA-4620 / CBS 123657 / FGSC 9075 / NRRL 31084 / PH-1)</name>
    <name type="common">Wheat head blight fungus</name>
    <name type="synonym">Fusarium graminearum</name>
    <dbReference type="NCBI Taxonomy" id="229533"/>
    <lineage>
        <taxon>Eukaryota</taxon>
        <taxon>Fungi</taxon>
        <taxon>Dikarya</taxon>
        <taxon>Ascomycota</taxon>
        <taxon>Pezizomycotina</taxon>
        <taxon>Sordariomycetes</taxon>
        <taxon>Hypocreomycetidae</taxon>
        <taxon>Hypocreales</taxon>
        <taxon>Nectriaceae</taxon>
        <taxon>Fusarium</taxon>
    </lineage>
</organism>
<reference evidence="2 3" key="1">
    <citation type="journal article" date="2007" name="Science">
        <title>The Fusarium graminearum genome reveals a link between localized polymorphism and pathogen specialization.</title>
        <authorList>
            <person name="Cuomo C.A."/>
            <person name="Gueldener U."/>
            <person name="Xu J.-R."/>
            <person name="Trail F."/>
            <person name="Turgeon B.G."/>
            <person name="Di Pietro A."/>
            <person name="Walton J.D."/>
            <person name="Ma L.-J."/>
            <person name="Baker S.E."/>
            <person name="Rep M."/>
            <person name="Adam G."/>
            <person name="Antoniw J."/>
            <person name="Baldwin T."/>
            <person name="Calvo S.E."/>
            <person name="Chang Y.-L."/>
            <person name="DeCaprio D."/>
            <person name="Gale L.R."/>
            <person name="Gnerre S."/>
            <person name="Goswami R.S."/>
            <person name="Hammond-Kosack K."/>
            <person name="Harris L.J."/>
            <person name="Hilburn K."/>
            <person name="Kennell J.C."/>
            <person name="Kroken S."/>
            <person name="Magnuson J.K."/>
            <person name="Mannhaupt G."/>
            <person name="Mauceli E.W."/>
            <person name="Mewes H.-W."/>
            <person name="Mitterbauer R."/>
            <person name="Muehlbauer G."/>
            <person name="Muensterkoetter M."/>
            <person name="Nelson D."/>
            <person name="O'Donnell K."/>
            <person name="Ouellet T."/>
            <person name="Qi W."/>
            <person name="Quesneville H."/>
            <person name="Roncero M.I.G."/>
            <person name="Seong K.-Y."/>
            <person name="Tetko I.V."/>
            <person name="Urban M."/>
            <person name="Waalwijk C."/>
            <person name="Ward T.J."/>
            <person name="Yao J."/>
            <person name="Birren B.W."/>
            <person name="Kistler H.C."/>
        </authorList>
    </citation>
    <scope>NUCLEOTIDE SEQUENCE [LARGE SCALE GENOMIC DNA]</scope>
    <source>
        <strain evidence="3">ATCC MYA-4620 / CBS 123657 / FGSC 9075 / NRRL 31084 / PH-1</strain>
        <strain evidence="2">PH-1 / ATCC MYA-4620 / FGSC 9075 / NRRL 31084</strain>
    </source>
</reference>
<dbReference type="AlphaFoldDB" id="A0A098DGY7"/>
<accession>A0A098DGY7</accession>
<dbReference type="VEuPathDB" id="FungiDB:FGRAMPH1_01G10827"/>
<name>A0A098DGY7_GIBZE</name>
<evidence type="ECO:0000313" key="1">
    <source>
        <dbReference type="EMBL" id="CEF77216.1"/>
    </source>
</evidence>
<gene>
    <name evidence="1" type="ORF">FGRAMPH1_01T10827</name>
</gene>
<dbReference type="EnsemblFungi" id="CEF77216">
    <property type="protein sequence ID" value="CEF77216"/>
    <property type="gene ID" value="FGRRES_16969"/>
</dbReference>
<reference evidence="2" key="4">
    <citation type="submission" date="2017-01" db="UniProtKB">
        <authorList>
            <consortium name="EnsemblFungi"/>
        </authorList>
    </citation>
    <scope>IDENTIFICATION</scope>
    <source>
        <strain evidence="2">PH-1 / ATCC MYA-4620 / FGSC 9075 / NRRL 31084</strain>
    </source>
</reference>
<sequence>MRETLLESGIDSKITSVLMRYGIVVPCIVLHRWSSKRIAMCKDELYERSNQCLLDFDQQLAAWYGAGRRVHESDEPIAWT</sequence>
<dbReference type="EMBL" id="HG970333">
    <property type="protein sequence ID" value="CEF77216.1"/>
    <property type="molecule type" value="Genomic_DNA"/>
</dbReference>